<reference evidence="3" key="1">
    <citation type="journal article" date="2019" name="Int. J. Syst. Evol. Microbiol.">
        <title>The Global Catalogue of Microorganisms (GCM) 10K type strain sequencing project: providing services to taxonomists for standard genome sequencing and annotation.</title>
        <authorList>
            <consortium name="The Broad Institute Genomics Platform"/>
            <consortium name="The Broad Institute Genome Sequencing Center for Infectious Disease"/>
            <person name="Wu L."/>
            <person name="Ma J."/>
        </authorList>
    </citation>
    <scope>NUCLEOTIDE SEQUENCE [LARGE SCALE GENOMIC DNA]</scope>
    <source>
        <strain evidence="3">CCUG 46385</strain>
    </source>
</reference>
<accession>A0ABV9QQH9</accession>
<keyword evidence="1" id="KW-1133">Transmembrane helix</keyword>
<dbReference type="PANTHER" id="PTHR40044">
    <property type="entry name" value="INTEGRAL MEMBRANE PROTEIN-RELATED"/>
    <property type="match status" value="1"/>
</dbReference>
<name>A0ABV9QQH9_9FIRM</name>
<keyword evidence="1" id="KW-0472">Membrane</keyword>
<dbReference type="RefSeq" id="WP_379788435.1">
    <property type="nucleotide sequence ID" value="NZ_JBHSHL010000025.1"/>
</dbReference>
<dbReference type="PIRSF" id="PIRSF031501">
    <property type="entry name" value="QueT"/>
    <property type="match status" value="1"/>
</dbReference>
<evidence type="ECO:0000313" key="2">
    <source>
        <dbReference type="EMBL" id="MFC4804906.1"/>
    </source>
</evidence>
<gene>
    <name evidence="2" type="ORF">ACFO4R_07405</name>
</gene>
<dbReference type="Proteomes" id="UP001595916">
    <property type="component" value="Unassembled WGS sequence"/>
</dbReference>
<keyword evidence="3" id="KW-1185">Reference proteome</keyword>
<evidence type="ECO:0000256" key="1">
    <source>
        <dbReference type="SAM" id="Phobius"/>
    </source>
</evidence>
<dbReference type="Pfam" id="PF06177">
    <property type="entry name" value="QueT"/>
    <property type="match status" value="1"/>
</dbReference>
<feature type="transmembrane region" description="Helical" evidence="1">
    <location>
        <begin position="97"/>
        <end position="118"/>
    </location>
</feature>
<keyword evidence="1" id="KW-0812">Transmembrane</keyword>
<dbReference type="InterPro" id="IPR010387">
    <property type="entry name" value="QueT"/>
</dbReference>
<evidence type="ECO:0000313" key="3">
    <source>
        <dbReference type="Proteomes" id="UP001595916"/>
    </source>
</evidence>
<dbReference type="EMBL" id="JBHSHL010000025">
    <property type="protein sequence ID" value="MFC4804906.1"/>
    <property type="molecule type" value="Genomic_DNA"/>
</dbReference>
<dbReference type="PANTHER" id="PTHR40044:SF1">
    <property type="entry name" value="INTEGRAL MEMBRANE PROTEIN"/>
    <property type="match status" value="1"/>
</dbReference>
<protein>
    <submittedName>
        <fullName evidence="2">QueT transporter family protein</fullName>
    </submittedName>
</protein>
<proteinExistence type="predicted"/>
<organism evidence="2 3">
    <name type="scientific">Filifactor villosus</name>
    <dbReference type="NCBI Taxonomy" id="29374"/>
    <lineage>
        <taxon>Bacteria</taxon>
        <taxon>Bacillati</taxon>
        <taxon>Bacillota</taxon>
        <taxon>Clostridia</taxon>
        <taxon>Peptostreptococcales</taxon>
        <taxon>Filifactoraceae</taxon>
        <taxon>Filifactor</taxon>
    </lineage>
</organism>
<feature type="transmembrane region" description="Helical" evidence="1">
    <location>
        <begin position="55"/>
        <end position="85"/>
    </location>
</feature>
<sequence>MKPQVRNLVFNAMIAALYAVLTVALEPISYGAVQFRLAEVMTLLAFVNPVFAPGLVLGCLIANLFSPLGMVDVVVGTFATFLAVYPMRYCKSVWTASLLPVISNGLLVGVELTLLFQLPLFATILSVAAGEFVVVSVIGVALYYILIRGRLKELQSFQ</sequence>
<comment type="caution">
    <text evidence="2">The sequence shown here is derived from an EMBL/GenBank/DDBJ whole genome shotgun (WGS) entry which is preliminary data.</text>
</comment>
<feature type="transmembrane region" description="Helical" evidence="1">
    <location>
        <begin position="124"/>
        <end position="146"/>
    </location>
</feature>